<dbReference type="AlphaFoldDB" id="A0A4D9CWG8"/>
<gene>
    <name evidence="2" type="ORF">NSK_007571</name>
</gene>
<dbReference type="GO" id="GO:0051170">
    <property type="term" value="P:import into nucleus"/>
    <property type="evidence" value="ECO:0007669"/>
    <property type="project" value="TreeGrafter"/>
</dbReference>
<dbReference type="EMBL" id="SDOX01000145">
    <property type="protein sequence ID" value="TFJ80928.1"/>
    <property type="molecule type" value="Genomic_DNA"/>
</dbReference>
<dbReference type="OrthoDB" id="430436at2759"/>
<sequence>MSTVAAFKAGGHNAFVVGWTGEVGKEVVSSLAATDAYKKVYLIGRRNAELPAGPGYEKMEQRILDFDSLLTDTPSPATIAAFSDADVGFCCLGTTRGKSGVDGFIKVDYEYVLGAARAAKAGGLQAFHVVTSVGSNAASRMLYPKTKGRTEEGLKELSLARLSIYRPGVLLCNRAEKRLLDQAGRFFLAPLAAVAPTAMTVPTKVVGRAMVVNSVLGGVEGGTETLENAAIHAMAKKDL</sequence>
<dbReference type="GO" id="GO:0016620">
    <property type="term" value="F:oxidoreductase activity, acting on the aldehyde or oxo group of donors, NAD or NADP as acceptor"/>
    <property type="evidence" value="ECO:0007669"/>
    <property type="project" value="InterPro"/>
</dbReference>
<comment type="caution">
    <text evidence="2">The sequence shown here is derived from an EMBL/GenBank/DDBJ whole genome shotgun (WGS) entry which is preliminary data.</text>
</comment>
<accession>A0A4D9CWG8</accession>
<keyword evidence="3" id="KW-1185">Reference proteome</keyword>
<dbReference type="GO" id="GO:0005737">
    <property type="term" value="C:cytoplasm"/>
    <property type="evidence" value="ECO:0007669"/>
    <property type="project" value="TreeGrafter"/>
</dbReference>
<dbReference type="Gene3D" id="3.40.50.720">
    <property type="entry name" value="NAD(P)-binding Rossmann-like Domain"/>
    <property type="match status" value="1"/>
</dbReference>
<name>A0A4D9CWG8_9STRA</name>
<organism evidence="2 3">
    <name type="scientific">Nannochloropsis salina CCMP1776</name>
    <dbReference type="NCBI Taxonomy" id="1027361"/>
    <lineage>
        <taxon>Eukaryota</taxon>
        <taxon>Sar</taxon>
        <taxon>Stramenopiles</taxon>
        <taxon>Ochrophyta</taxon>
        <taxon>Eustigmatophyceae</taxon>
        <taxon>Eustigmatales</taxon>
        <taxon>Monodopsidaceae</taxon>
        <taxon>Microchloropsis</taxon>
        <taxon>Microchloropsis salina</taxon>
    </lineage>
</organism>
<protein>
    <recommendedName>
        <fullName evidence="1">Semialdehyde dehydrogenase NAD-binding domain-containing protein</fullName>
    </recommendedName>
</protein>
<evidence type="ECO:0000313" key="3">
    <source>
        <dbReference type="Proteomes" id="UP000355283"/>
    </source>
</evidence>
<evidence type="ECO:0000259" key="1">
    <source>
        <dbReference type="Pfam" id="PF01118"/>
    </source>
</evidence>
<dbReference type="InterPro" id="IPR036291">
    <property type="entry name" value="NAD(P)-bd_dom_sf"/>
</dbReference>
<dbReference type="InterPro" id="IPR000534">
    <property type="entry name" value="Semialdehyde_DH_NAD-bd"/>
</dbReference>
<evidence type="ECO:0000313" key="2">
    <source>
        <dbReference type="EMBL" id="TFJ80928.1"/>
    </source>
</evidence>
<dbReference type="PANTHER" id="PTHR14097">
    <property type="entry name" value="OXIDOREDUCTASE HTATIP2"/>
    <property type="match status" value="1"/>
</dbReference>
<dbReference type="Proteomes" id="UP000355283">
    <property type="component" value="Unassembled WGS sequence"/>
</dbReference>
<dbReference type="GO" id="GO:1901607">
    <property type="term" value="P:alpha-amino acid biosynthetic process"/>
    <property type="evidence" value="ECO:0007669"/>
    <property type="project" value="UniProtKB-ARBA"/>
</dbReference>
<reference evidence="2 3" key="1">
    <citation type="submission" date="2019-01" db="EMBL/GenBank/DDBJ databases">
        <title>Nuclear Genome Assembly of the Microalgal Biofuel strain Nannochloropsis salina CCMP1776.</title>
        <authorList>
            <person name="Hovde B."/>
        </authorList>
    </citation>
    <scope>NUCLEOTIDE SEQUENCE [LARGE SCALE GENOMIC DNA]</scope>
    <source>
        <strain evidence="2 3">CCMP1776</strain>
    </source>
</reference>
<dbReference type="SUPFAM" id="SSF51735">
    <property type="entry name" value="NAD(P)-binding Rossmann-fold domains"/>
    <property type="match status" value="1"/>
</dbReference>
<dbReference type="Pfam" id="PF01118">
    <property type="entry name" value="Semialdhyde_dh"/>
    <property type="match status" value="1"/>
</dbReference>
<dbReference type="GO" id="GO:0051287">
    <property type="term" value="F:NAD binding"/>
    <property type="evidence" value="ECO:0007669"/>
    <property type="project" value="InterPro"/>
</dbReference>
<feature type="domain" description="Semialdehyde dehydrogenase NAD-binding" evidence="1">
    <location>
        <begin position="15"/>
        <end position="102"/>
    </location>
</feature>
<dbReference type="PANTHER" id="PTHR14097:SF7">
    <property type="entry name" value="OXIDOREDUCTASE HTATIP2"/>
    <property type="match status" value="1"/>
</dbReference>
<proteinExistence type="predicted"/>